<reference evidence="2 3" key="1">
    <citation type="submission" date="2019-03" db="EMBL/GenBank/DDBJ databases">
        <title>Genomic Encyclopedia of Type Strains, Phase IV (KMG-IV): sequencing the most valuable type-strain genomes for metagenomic binning, comparative biology and taxonomic classification.</title>
        <authorList>
            <person name="Goeker M."/>
        </authorList>
    </citation>
    <scope>NUCLEOTIDE SEQUENCE [LARGE SCALE GENOMIC DNA]</scope>
    <source>
        <strain evidence="2 3">DSM 100309</strain>
    </source>
</reference>
<evidence type="ECO:0000256" key="1">
    <source>
        <dbReference type="SAM" id="SignalP"/>
    </source>
</evidence>
<dbReference type="Gene3D" id="3.40.1260.10">
    <property type="entry name" value="DsrEFH-like"/>
    <property type="match status" value="1"/>
</dbReference>
<dbReference type="Proteomes" id="UP000295367">
    <property type="component" value="Unassembled WGS sequence"/>
</dbReference>
<dbReference type="PANTHER" id="PTHR37691:SF1">
    <property type="entry name" value="BLR3518 PROTEIN"/>
    <property type="match status" value="1"/>
</dbReference>
<protein>
    <submittedName>
        <fullName evidence="2">Uncharacterized protein</fullName>
    </submittedName>
</protein>
<proteinExistence type="predicted"/>
<gene>
    <name evidence="2" type="ORF">EDC63_1177</name>
</gene>
<evidence type="ECO:0000313" key="2">
    <source>
        <dbReference type="EMBL" id="TCV82974.1"/>
    </source>
</evidence>
<accession>A0A4R3XYR7</accession>
<comment type="caution">
    <text evidence="2">The sequence shown here is derived from an EMBL/GenBank/DDBJ whole genome shotgun (WGS) entry which is preliminary data.</text>
</comment>
<dbReference type="Pfam" id="PF02635">
    <property type="entry name" value="DsrE"/>
    <property type="match status" value="1"/>
</dbReference>
<keyword evidence="1" id="KW-0732">Signal</keyword>
<feature type="signal peptide" evidence="1">
    <location>
        <begin position="1"/>
        <end position="25"/>
    </location>
</feature>
<organism evidence="2 3">
    <name type="scientific">Sulfurirhabdus autotrophica</name>
    <dbReference type="NCBI Taxonomy" id="1706046"/>
    <lineage>
        <taxon>Bacteria</taxon>
        <taxon>Pseudomonadati</taxon>
        <taxon>Pseudomonadota</taxon>
        <taxon>Betaproteobacteria</taxon>
        <taxon>Nitrosomonadales</taxon>
        <taxon>Sulfuricellaceae</taxon>
        <taxon>Sulfurirhabdus</taxon>
    </lineage>
</organism>
<dbReference type="PANTHER" id="PTHR37691">
    <property type="entry name" value="BLR3518 PROTEIN"/>
    <property type="match status" value="1"/>
</dbReference>
<feature type="chain" id="PRO_5020645864" evidence="1">
    <location>
        <begin position="26"/>
        <end position="161"/>
    </location>
</feature>
<dbReference type="AlphaFoldDB" id="A0A4R3XYR7"/>
<sequence length="161" mass="17446">MTQMNRLNFFFATLMAVFLSMSFFAGQAVASSKSKAKAEAKVEAPAPASVDKVVFQVSEADPKNWNLALNNAKNVRQELGAKAELEIVVYGPGISMLKIDSPVASRIDEALASGVKVVACENTMKGQKLTKDDMLPTIGYVPAGVVELMKKQREGYAYIRP</sequence>
<dbReference type="SUPFAM" id="SSF75169">
    <property type="entry name" value="DsrEFH-like"/>
    <property type="match status" value="1"/>
</dbReference>
<name>A0A4R3XYR7_9PROT</name>
<keyword evidence="3" id="KW-1185">Reference proteome</keyword>
<dbReference type="InterPro" id="IPR027396">
    <property type="entry name" value="DsrEFH-like"/>
</dbReference>
<dbReference type="InterPro" id="IPR003787">
    <property type="entry name" value="Sulphur_relay_DsrE/F-like"/>
</dbReference>
<evidence type="ECO:0000313" key="3">
    <source>
        <dbReference type="Proteomes" id="UP000295367"/>
    </source>
</evidence>
<dbReference type="EMBL" id="SMCO01000017">
    <property type="protein sequence ID" value="TCV82974.1"/>
    <property type="molecule type" value="Genomic_DNA"/>
</dbReference>